<dbReference type="Gene3D" id="2.60.40.2320">
    <property type="match status" value="1"/>
</dbReference>
<dbReference type="AlphaFoldDB" id="A0A147K6R2"/>
<protein>
    <submittedName>
        <fullName evidence="3">Pullulanase</fullName>
    </submittedName>
</protein>
<dbReference type="GO" id="GO:0005975">
    <property type="term" value="P:carbohydrate metabolic process"/>
    <property type="evidence" value="ECO:0007669"/>
    <property type="project" value="InterPro"/>
</dbReference>
<evidence type="ECO:0000313" key="3">
    <source>
        <dbReference type="EMBL" id="KUP05536.1"/>
    </source>
</evidence>
<dbReference type="InterPro" id="IPR017853">
    <property type="entry name" value="GH"/>
</dbReference>
<dbReference type="Pfam" id="PF17999">
    <property type="entry name" value="PulA_N1"/>
    <property type="match status" value="1"/>
</dbReference>
<dbReference type="InterPro" id="IPR040697">
    <property type="entry name" value="PulA_N1"/>
</dbReference>
<proteinExistence type="inferred from homology"/>
<keyword evidence="4" id="KW-1185">Reference proteome</keyword>
<dbReference type="InterPro" id="IPR049117">
    <property type="entry name" value="pulA_all-beta"/>
</dbReference>
<dbReference type="InterPro" id="IPR014756">
    <property type="entry name" value="Ig_E-set"/>
</dbReference>
<dbReference type="CDD" id="cd11341">
    <property type="entry name" value="AmyAc_Pullulanase_LD-like"/>
    <property type="match status" value="1"/>
</dbReference>
<dbReference type="GO" id="GO:0004553">
    <property type="term" value="F:hydrolase activity, hydrolyzing O-glycosyl compounds"/>
    <property type="evidence" value="ECO:0007669"/>
    <property type="project" value="InterPro"/>
</dbReference>
<dbReference type="Gene3D" id="3.20.20.80">
    <property type="entry name" value="Glycosidases"/>
    <property type="match status" value="1"/>
</dbReference>
<dbReference type="Gene3D" id="2.60.40.1180">
    <property type="entry name" value="Golgi alpha-mannosidase II"/>
    <property type="match status" value="1"/>
</dbReference>
<dbReference type="OrthoDB" id="9761875at2"/>
<dbReference type="SUPFAM" id="SSF51445">
    <property type="entry name" value="(Trans)glycosidases"/>
    <property type="match status" value="1"/>
</dbReference>
<dbReference type="InterPro" id="IPR013783">
    <property type="entry name" value="Ig-like_fold"/>
</dbReference>
<dbReference type="Gene3D" id="2.60.40.10">
    <property type="entry name" value="Immunoglobulins"/>
    <property type="match status" value="1"/>
</dbReference>
<comment type="similarity">
    <text evidence="1">Belongs to the glycosyl hydrolase 13 family.</text>
</comment>
<dbReference type="Pfam" id="PF02922">
    <property type="entry name" value="CBM_48"/>
    <property type="match status" value="1"/>
</dbReference>
<dbReference type="CDD" id="cd02860">
    <property type="entry name" value="E_set_Pullulanase"/>
    <property type="match status" value="1"/>
</dbReference>
<accession>A0A147K6R2</accession>
<reference evidence="3 4" key="1">
    <citation type="journal article" date="2016" name="Front. Microbiol.">
        <title>Microevolution Analysis of Bacillus coahuilensis Unveils Differences in Phosphorus Acquisition Strategies and Their Regulation.</title>
        <authorList>
            <person name="Gomez-Lunar Z."/>
            <person name="Hernandez-Gonzalez I."/>
            <person name="Rodriguez-Torres M.D."/>
            <person name="Souza V."/>
            <person name="Olmedo-Alvarez G."/>
        </authorList>
    </citation>
    <scope>NUCLEOTIDE SEQUENCE [LARGE SCALE GENOMIC DNA]</scope>
    <source>
        <strain evidence="4">p1.1.43</strain>
    </source>
</reference>
<dbReference type="InterPro" id="IPR006047">
    <property type="entry name" value="GH13_cat_dom"/>
</dbReference>
<feature type="domain" description="Glycosyl hydrolase family 13 catalytic" evidence="2">
    <location>
        <begin position="249"/>
        <end position="602"/>
    </location>
</feature>
<dbReference type="PATRIC" id="fig|1150625.3.peg.2528"/>
<evidence type="ECO:0000313" key="4">
    <source>
        <dbReference type="Proteomes" id="UP000074108"/>
    </source>
</evidence>
<dbReference type="NCBIfam" id="TIGR02104">
    <property type="entry name" value="pulA_typeI"/>
    <property type="match status" value="1"/>
</dbReference>
<dbReference type="Pfam" id="PF21653">
    <property type="entry name" value="pulA_all-beta"/>
    <property type="match status" value="1"/>
</dbReference>
<dbReference type="RefSeq" id="WP_059351486.1">
    <property type="nucleotide sequence ID" value="NZ_LDYG01000035.1"/>
</dbReference>
<evidence type="ECO:0000256" key="1">
    <source>
        <dbReference type="ARBA" id="ARBA00008061"/>
    </source>
</evidence>
<name>A0A147K6R2_9BACI</name>
<dbReference type="Proteomes" id="UP000074108">
    <property type="component" value="Unassembled WGS sequence"/>
</dbReference>
<dbReference type="InterPro" id="IPR013780">
    <property type="entry name" value="Glyco_hydro_b"/>
</dbReference>
<dbReference type="PANTHER" id="PTHR43002">
    <property type="entry name" value="GLYCOGEN DEBRANCHING ENZYME"/>
    <property type="match status" value="1"/>
</dbReference>
<comment type="caution">
    <text evidence="3">The sequence shown here is derived from an EMBL/GenBank/DDBJ whole genome shotgun (WGS) entry which is preliminary data.</text>
</comment>
<gene>
    <name evidence="3" type="ORF">Q75_11880</name>
</gene>
<evidence type="ECO:0000259" key="2">
    <source>
        <dbReference type="SMART" id="SM00642"/>
    </source>
</evidence>
<dbReference type="EMBL" id="LDYG01000035">
    <property type="protein sequence ID" value="KUP05536.1"/>
    <property type="molecule type" value="Genomic_DNA"/>
</dbReference>
<dbReference type="InterPro" id="IPR004193">
    <property type="entry name" value="Glyco_hydro_13_N"/>
</dbReference>
<dbReference type="SUPFAM" id="SSF81296">
    <property type="entry name" value="E set domains"/>
    <property type="match status" value="1"/>
</dbReference>
<organism evidence="3 4">
    <name type="scientific">Bacillus coahuilensis p1.1.43</name>
    <dbReference type="NCBI Taxonomy" id="1150625"/>
    <lineage>
        <taxon>Bacteria</taxon>
        <taxon>Bacillati</taxon>
        <taxon>Bacillota</taxon>
        <taxon>Bacilli</taxon>
        <taxon>Bacillales</taxon>
        <taxon>Bacillaceae</taxon>
        <taxon>Bacillus</taxon>
    </lineage>
</organism>
<dbReference type="InterPro" id="IPR011840">
    <property type="entry name" value="PulA_typeI"/>
</dbReference>
<dbReference type="STRING" id="1150625.Q75_11880"/>
<sequence>MLKIERTFEAYLDGMNTVTILLPRSYHDGESAQFTLLFEDKSWPITIESVVELDNRRKYVGKLTFTPNFGQTYYVLDERNIQTDLQIGSVIRTDEFDEMFYYDGELGALYSENQTSFLVWAPTATHVRLKLIHPVQMDTKMVSMTREAGVWSHLEEGNLDGYYYSFIVCVNQQWKEVVDPYAKSVTAGSKLGVVIDMEKTKKLTALPSLPPTQCSIYELHVRDATIHPNSGVRMKGKYKGLTELETISKDGLSTGLSYLKELGVTHIELLPLNDFEGVDDLHPLKQYNWGYNPLFFNAPEGSYSTNPKDPYNRIHELKEMIDTFHQQGLRVIQDVVYNHVYIQELSSFELLVPGYFFRHDGYGNPSDGTGVGNDFASEKKMARKFIVDSVTYWLTEYGIDGFRFDLMGNLDIETMLEVSKVAEEMVPGLMLLGEGWDLQTTLPKEKKAIIANASSLPTIAFFNDQFRDTIKGSTFNMGSTGFALGEPNMEEKVLPLLLGEGKLAPIQSVNYVESHDNHTLWDKIQFIYPNDQWNIKRHQLATAMTILAPGIPFLHAGQEFFRTKEGIGNSYNAPDRVNRLDWRLRELEDENVQFIKGLLRLRRENPIFHVSSHMEGKEFYSVLKKDNGIIAIHYKGLKAFSTWEELVIVYHNRFTIQELLLPEGKWNILVEEQSVSTSFHRTVQTILEIQPLSLYVLGR</sequence>
<dbReference type="SMART" id="SM00642">
    <property type="entry name" value="Aamy"/>
    <property type="match status" value="1"/>
</dbReference>